<evidence type="ECO:0000256" key="2">
    <source>
        <dbReference type="ARBA" id="ARBA00022490"/>
    </source>
</evidence>
<dbReference type="AlphaFoldDB" id="A0A430QCY7"/>
<comment type="subcellular location">
    <subcellularLocation>
        <location evidence="1">Cytoplasm</location>
    </subcellularLocation>
</comment>
<dbReference type="PANTHER" id="PTHR46006">
    <property type="entry name" value="RHO GUANINE NUCLEOTIDE EXCHANGE FACTOR AT 64C, ISOFORM A"/>
    <property type="match status" value="1"/>
</dbReference>
<gene>
    <name evidence="4" type="ORF">DC041_0002697</name>
</gene>
<evidence type="ECO:0000313" key="5">
    <source>
        <dbReference type="Proteomes" id="UP000290809"/>
    </source>
</evidence>
<accession>A0A430QCY7</accession>
<dbReference type="Pfam" id="PF00621">
    <property type="entry name" value="RhoGEF"/>
    <property type="match status" value="1"/>
</dbReference>
<dbReference type="GO" id="GO:0005737">
    <property type="term" value="C:cytoplasm"/>
    <property type="evidence" value="ECO:0007669"/>
    <property type="project" value="UniProtKB-SubCell"/>
</dbReference>
<reference evidence="4 5" key="1">
    <citation type="journal article" date="2019" name="PLoS Pathog.">
        <title>Genome sequence of the bovine parasite Schistosoma bovis Tanzania.</title>
        <authorList>
            <person name="Oey H."/>
            <person name="Zakrzewski M."/>
            <person name="Gobert G."/>
            <person name="Gravermann K."/>
            <person name="Stoye J."/>
            <person name="Jones M."/>
            <person name="Mcmanus D."/>
            <person name="Krause L."/>
        </authorList>
    </citation>
    <scope>NUCLEOTIDE SEQUENCE [LARGE SCALE GENOMIC DNA]</scope>
    <source>
        <strain evidence="4 5">TAN1997</strain>
    </source>
</reference>
<dbReference type="PROSITE" id="PS50010">
    <property type="entry name" value="DH_2"/>
    <property type="match status" value="1"/>
</dbReference>
<keyword evidence="2" id="KW-0963">Cytoplasm</keyword>
<dbReference type="STRING" id="6184.A0A430QCY7"/>
<dbReference type="Proteomes" id="UP000290809">
    <property type="component" value="Unassembled WGS sequence"/>
</dbReference>
<evidence type="ECO:0000313" key="4">
    <source>
        <dbReference type="EMBL" id="RTG85386.1"/>
    </source>
</evidence>
<dbReference type="InterPro" id="IPR035899">
    <property type="entry name" value="DBL_dom_sf"/>
</dbReference>
<organism evidence="4 5">
    <name type="scientific">Schistosoma bovis</name>
    <name type="common">Blood fluke</name>
    <dbReference type="NCBI Taxonomy" id="6184"/>
    <lineage>
        <taxon>Eukaryota</taxon>
        <taxon>Metazoa</taxon>
        <taxon>Spiralia</taxon>
        <taxon>Lophotrochozoa</taxon>
        <taxon>Platyhelminthes</taxon>
        <taxon>Trematoda</taxon>
        <taxon>Digenea</taxon>
        <taxon>Strigeidida</taxon>
        <taxon>Schistosomatoidea</taxon>
        <taxon>Schistosomatidae</taxon>
        <taxon>Schistosoma</taxon>
    </lineage>
</organism>
<dbReference type="GO" id="GO:0005085">
    <property type="term" value="F:guanyl-nucleotide exchange factor activity"/>
    <property type="evidence" value="ECO:0007669"/>
    <property type="project" value="InterPro"/>
</dbReference>
<dbReference type="PANTHER" id="PTHR46006:SF8">
    <property type="entry name" value="DH DOMAIN-CONTAINING PROTEIN"/>
    <property type="match status" value="1"/>
</dbReference>
<dbReference type="Gene3D" id="1.20.900.10">
    <property type="entry name" value="Dbl homology (DH) domain"/>
    <property type="match status" value="1"/>
</dbReference>
<dbReference type="InterPro" id="IPR000219">
    <property type="entry name" value="DH_dom"/>
</dbReference>
<evidence type="ECO:0000259" key="3">
    <source>
        <dbReference type="PROSITE" id="PS50010"/>
    </source>
</evidence>
<dbReference type="EMBL" id="QMKO01001985">
    <property type="protein sequence ID" value="RTG85386.1"/>
    <property type="molecule type" value="Genomic_DNA"/>
</dbReference>
<dbReference type="InterPro" id="IPR051480">
    <property type="entry name" value="Endocytic_GEF_Adapter"/>
</dbReference>
<dbReference type="GO" id="GO:0035025">
    <property type="term" value="P:positive regulation of Rho protein signal transduction"/>
    <property type="evidence" value="ECO:0007669"/>
    <property type="project" value="TreeGrafter"/>
</dbReference>
<proteinExistence type="predicted"/>
<sequence>MTIQNEAFCQSYGCLDLNQNLSEGACHESPFQSSKHRSTPNLLALSRSQMERIQIISEFHDGEEVLVSDLKTVVKVYKYPLEKLGILTSTEINNLFYSIEAIIPVFEGLANSLSSEVNKYFSIPCIGMILYLWLGLEVITKPQPDYLSYGRKCYPYPTQNYVQSICESYIEMMPSSIKLLLDYSAHLYEARKYFEALREQKPAFTDFLSRCSHTHFSKRLDLWHFLECPKSRLTRYPLLLNRLIELTPSTDPELSHLLVVRSAFTFIIDELNRRVGEAMRNLYLKCIGFHGNLELQYKDMVCHQKSLLLKGNLHTDIGEVTVFVFPQLMLITISSEPDNNSRLISRCYYGKLSRQITKPHITTSSKNSPTSLVSPLPSVICSASTRVYSHRWSLLSILRTRSPSDSGNATHISFNSGNRPSKYARLFRRLSSIMTSSSTKLDISRPTETTSFTPADETVSLERFRICYPPLILKDYVLEDISDDSIPSTILKFPFSTEKAHQNLFKLSPYEHSVKRKSGRTSTKQSDLLHSHEKIISRTSRETTWFSSSSLISSRTSSLLRKSRKTISREFLFKASSLQDKKFWITTLTPLVRSYYQRESCNDLVLV</sequence>
<evidence type="ECO:0000256" key="1">
    <source>
        <dbReference type="ARBA" id="ARBA00004496"/>
    </source>
</evidence>
<protein>
    <submittedName>
        <fullName evidence="4">Rho guanine nucleotide exchange factor 3/8</fullName>
    </submittedName>
</protein>
<comment type="caution">
    <text evidence="4">The sequence shown here is derived from an EMBL/GenBank/DDBJ whole genome shotgun (WGS) entry which is preliminary data.</text>
</comment>
<dbReference type="SUPFAM" id="SSF48065">
    <property type="entry name" value="DBL homology domain (DH-domain)"/>
    <property type="match status" value="1"/>
</dbReference>
<keyword evidence="5" id="KW-1185">Reference proteome</keyword>
<name>A0A430QCY7_SCHBO</name>
<feature type="domain" description="DH" evidence="3">
    <location>
        <begin position="51"/>
        <end position="274"/>
    </location>
</feature>
<dbReference type="SMART" id="SM00325">
    <property type="entry name" value="RhoGEF"/>
    <property type="match status" value="1"/>
</dbReference>